<dbReference type="AlphaFoldDB" id="A0A164EMU8"/>
<comment type="caution">
    <text evidence="1">The sequence shown here is derived from an EMBL/GenBank/DDBJ whole genome shotgun (WGS) entry which is preliminary data.</text>
</comment>
<organism evidence="1 2">
    <name type="scientific">Daphnia magna</name>
    <dbReference type="NCBI Taxonomy" id="35525"/>
    <lineage>
        <taxon>Eukaryota</taxon>
        <taxon>Metazoa</taxon>
        <taxon>Ecdysozoa</taxon>
        <taxon>Arthropoda</taxon>
        <taxon>Crustacea</taxon>
        <taxon>Branchiopoda</taxon>
        <taxon>Diplostraca</taxon>
        <taxon>Cladocera</taxon>
        <taxon>Anomopoda</taxon>
        <taxon>Daphniidae</taxon>
        <taxon>Daphnia</taxon>
    </lineage>
</organism>
<reference evidence="1 2" key="1">
    <citation type="submission" date="2016-03" db="EMBL/GenBank/DDBJ databases">
        <title>EvidentialGene: Evidence-directed Construction of Genes on Genomes.</title>
        <authorList>
            <person name="Gilbert D.G."/>
            <person name="Choi J.-H."/>
            <person name="Mockaitis K."/>
            <person name="Colbourne J."/>
            <person name="Pfrender M."/>
        </authorList>
    </citation>
    <scope>NUCLEOTIDE SEQUENCE [LARGE SCALE GENOMIC DNA]</scope>
    <source>
        <strain evidence="1 2">Xinb3</strain>
        <tissue evidence="1">Complete organism</tissue>
    </source>
</reference>
<proteinExistence type="predicted"/>
<evidence type="ECO:0000313" key="2">
    <source>
        <dbReference type="Proteomes" id="UP000076858"/>
    </source>
</evidence>
<feature type="non-terminal residue" evidence="1">
    <location>
        <position position="53"/>
    </location>
</feature>
<feature type="non-terminal residue" evidence="1">
    <location>
        <position position="1"/>
    </location>
</feature>
<dbReference type="EMBL" id="LRGB01023163">
    <property type="protein sequence ID" value="KZR96945.1"/>
    <property type="molecule type" value="Genomic_DNA"/>
</dbReference>
<accession>A0A164EMU8</accession>
<name>A0A164EMU8_9CRUS</name>
<evidence type="ECO:0000313" key="1">
    <source>
        <dbReference type="EMBL" id="KZR96945.1"/>
    </source>
</evidence>
<gene>
    <name evidence="1" type="ORF">APZ42_008436</name>
</gene>
<sequence>AKAFRKVGRVQSTSAMSKTKKKAEKLIDIINSLLMETVLESSPPDLKPEAYIT</sequence>
<dbReference type="Proteomes" id="UP000076858">
    <property type="component" value="Unassembled WGS sequence"/>
</dbReference>
<keyword evidence="2" id="KW-1185">Reference proteome</keyword>
<protein>
    <submittedName>
        <fullName evidence="1">Uncharacterized protein</fullName>
    </submittedName>
</protein>